<evidence type="ECO:0000313" key="2">
    <source>
        <dbReference type="Proteomes" id="UP000265801"/>
    </source>
</evidence>
<dbReference type="EMBL" id="QXIR01000038">
    <property type="protein sequence ID" value="RIW28906.1"/>
    <property type="molecule type" value="Genomic_DNA"/>
</dbReference>
<gene>
    <name evidence="1" type="ORF">D3H55_20255</name>
</gene>
<accession>A0A3A1QQY0</accession>
<organism evidence="1 2">
    <name type="scientific">Bacillus salacetis</name>
    <dbReference type="NCBI Taxonomy" id="2315464"/>
    <lineage>
        <taxon>Bacteria</taxon>
        <taxon>Bacillati</taxon>
        <taxon>Bacillota</taxon>
        <taxon>Bacilli</taxon>
        <taxon>Bacillales</taxon>
        <taxon>Bacillaceae</taxon>
        <taxon>Bacillus</taxon>
    </lineage>
</organism>
<proteinExistence type="predicted"/>
<dbReference type="AlphaFoldDB" id="A0A3A1QQY0"/>
<dbReference type="Proteomes" id="UP000265801">
    <property type="component" value="Unassembled WGS sequence"/>
</dbReference>
<comment type="caution">
    <text evidence="1">The sequence shown here is derived from an EMBL/GenBank/DDBJ whole genome shotgun (WGS) entry which is preliminary data.</text>
</comment>
<sequence length="65" mass="7500">MIVKILKTGEKSCTWDFSENGFFMRKARNKFKSIINLLKNLTNRMIKSYIGITMNKIGNTKLGRG</sequence>
<name>A0A3A1QQY0_9BACI</name>
<keyword evidence="2" id="KW-1185">Reference proteome</keyword>
<evidence type="ECO:0000313" key="1">
    <source>
        <dbReference type="EMBL" id="RIW28906.1"/>
    </source>
</evidence>
<reference evidence="1 2" key="1">
    <citation type="submission" date="2018-09" db="EMBL/GenBank/DDBJ databases">
        <title>Bacillus saliacetes sp. nov., isolated from Thai shrimp paste (Ka-pi).</title>
        <authorList>
            <person name="Daroonpunt R."/>
            <person name="Tanasupawat S."/>
            <person name="Yiamsombut S."/>
        </authorList>
    </citation>
    <scope>NUCLEOTIDE SEQUENCE [LARGE SCALE GENOMIC DNA]</scope>
    <source>
        <strain evidence="1 2">SKP7-4</strain>
    </source>
</reference>
<protein>
    <submittedName>
        <fullName evidence="1">Uncharacterized protein</fullName>
    </submittedName>
</protein>